<evidence type="ECO:0000256" key="1">
    <source>
        <dbReference type="SAM" id="MobiDB-lite"/>
    </source>
</evidence>
<accession>A0A8B6M9S7</accession>
<evidence type="ECO:0000313" key="4">
    <source>
        <dbReference type="Proteomes" id="UP000485880"/>
    </source>
</evidence>
<proteinExistence type="predicted"/>
<reference evidence="3 4" key="1">
    <citation type="submission" date="2019-05" db="EMBL/GenBank/DDBJ databases">
        <authorList>
            <person name="Farhan Ul Haque M."/>
        </authorList>
    </citation>
    <scope>NUCLEOTIDE SEQUENCE [LARGE SCALE GENOMIC DNA]</scope>
    <source>
        <strain evidence="3">2</strain>
    </source>
</reference>
<feature type="compositionally biased region" description="Polar residues" evidence="1">
    <location>
        <begin position="47"/>
        <end position="57"/>
    </location>
</feature>
<protein>
    <submittedName>
        <fullName evidence="3">Uncharacterized protein</fullName>
    </submittedName>
</protein>
<keyword evidence="4" id="KW-1185">Reference proteome</keyword>
<dbReference type="AlphaFoldDB" id="A0A8B6M9S7"/>
<dbReference type="Proteomes" id="UP000485880">
    <property type="component" value="Unassembled WGS sequence"/>
</dbReference>
<keyword evidence="2" id="KW-1133">Transmembrane helix</keyword>
<dbReference type="EMBL" id="CABFMQ020000087">
    <property type="protein sequence ID" value="VTZ50892.1"/>
    <property type="molecule type" value="Genomic_DNA"/>
</dbReference>
<organism evidence="3 4">
    <name type="scientific">Methylocella tundrae</name>
    <dbReference type="NCBI Taxonomy" id="227605"/>
    <lineage>
        <taxon>Bacteria</taxon>
        <taxon>Pseudomonadati</taxon>
        <taxon>Pseudomonadota</taxon>
        <taxon>Alphaproteobacteria</taxon>
        <taxon>Hyphomicrobiales</taxon>
        <taxon>Beijerinckiaceae</taxon>
        <taxon>Methylocella</taxon>
    </lineage>
</organism>
<feature type="region of interest" description="Disordered" evidence="1">
    <location>
        <begin position="27"/>
        <end position="57"/>
    </location>
</feature>
<keyword evidence="2" id="KW-0812">Transmembrane</keyword>
<evidence type="ECO:0000313" key="3">
    <source>
        <dbReference type="EMBL" id="VTZ50892.1"/>
    </source>
</evidence>
<keyword evidence="2" id="KW-0472">Membrane</keyword>
<feature type="compositionally biased region" description="Basic and acidic residues" evidence="1">
    <location>
        <begin position="27"/>
        <end position="46"/>
    </location>
</feature>
<feature type="transmembrane region" description="Helical" evidence="2">
    <location>
        <begin position="94"/>
        <end position="120"/>
    </location>
</feature>
<comment type="caution">
    <text evidence="3">The sequence shown here is derived from an EMBL/GenBank/DDBJ whole genome shotgun (WGS) entry which is preliminary data.</text>
</comment>
<sequence>MPVIATRRHREPLRPNLVAVATWQRERAEKRDESAGVEAGERDLRQGSRSLPQTNEPTIFMEGGQEKIVGSMAYEAMPAAAGGARRFRAMVLLFLNYVGFLLVWIELEVSILCAMSQSFLRSNS</sequence>
<evidence type="ECO:0000256" key="2">
    <source>
        <dbReference type="SAM" id="Phobius"/>
    </source>
</evidence>
<gene>
    <name evidence="3" type="ORF">MPC4_30076</name>
</gene>
<name>A0A8B6M9S7_METTU</name>